<dbReference type="STRING" id="1860122.A9404_11290"/>
<dbReference type="InterPro" id="IPR039536">
    <property type="entry name" value="TetR_C_Proteobacteria"/>
</dbReference>
<dbReference type="Gene3D" id="1.10.357.10">
    <property type="entry name" value="Tetracycline Repressor, domain 2"/>
    <property type="match status" value="1"/>
</dbReference>
<dbReference type="SUPFAM" id="SSF46689">
    <property type="entry name" value="Homeodomain-like"/>
    <property type="match status" value="1"/>
</dbReference>
<dbReference type="PANTHER" id="PTHR30055:SF146">
    <property type="entry name" value="HTH-TYPE TRANSCRIPTIONAL DUAL REGULATOR CECR"/>
    <property type="match status" value="1"/>
</dbReference>
<dbReference type="Proteomes" id="UP000078596">
    <property type="component" value="Chromosome"/>
</dbReference>
<dbReference type="Gene3D" id="1.10.10.60">
    <property type="entry name" value="Homeodomain-like"/>
    <property type="match status" value="1"/>
</dbReference>
<dbReference type="OrthoDB" id="2356263at2"/>
<dbReference type="SUPFAM" id="SSF48498">
    <property type="entry name" value="Tetracyclin repressor-like, C-terminal domain"/>
    <property type="match status" value="1"/>
</dbReference>
<gene>
    <name evidence="4" type="ORF">A9404_11290</name>
</gene>
<feature type="DNA-binding region" description="H-T-H motif" evidence="2">
    <location>
        <begin position="24"/>
        <end position="43"/>
    </location>
</feature>
<sequence length="203" mass="22452">MHARQRILDAALAEFTRRGYAKACTLAIATRARVSKRDLYALVGKKEDMLLACIRERAQRFRLPANLPEPTDRTILEKLLATFGTRLLHEVTDPAVIALFRLAIAEATRAPEVAQTLNGVGRGSSRAILGELLKQARDAALVEGDTTEQVESFLALLWGNLMLDLLLGTSERPDETALAQRARHASDAFLRLYPAPDRPPTQK</sequence>
<dbReference type="GO" id="GO:0000976">
    <property type="term" value="F:transcription cis-regulatory region binding"/>
    <property type="evidence" value="ECO:0007669"/>
    <property type="project" value="TreeGrafter"/>
</dbReference>
<dbReference type="InterPro" id="IPR050109">
    <property type="entry name" value="HTH-type_TetR-like_transc_reg"/>
</dbReference>
<evidence type="ECO:0000256" key="1">
    <source>
        <dbReference type="ARBA" id="ARBA00023125"/>
    </source>
</evidence>
<dbReference type="KEGG" id="haz:A9404_11290"/>
<dbReference type="PRINTS" id="PR00455">
    <property type="entry name" value="HTHTETR"/>
</dbReference>
<evidence type="ECO:0000313" key="4">
    <source>
        <dbReference type="EMBL" id="ANJ68448.1"/>
    </source>
</evidence>
<accession>A0A191ZKS5</accession>
<name>A0A191ZKS5_9GAMM</name>
<feature type="domain" description="HTH tetR-type" evidence="3">
    <location>
        <begin position="1"/>
        <end position="61"/>
    </location>
</feature>
<evidence type="ECO:0000313" key="5">
    <source>
        <dbReference type="Proteomes" id="UP000078596"/>
    </source>
</evidence>
<dbReference type="InterPro" id="IPR009057">
    <property type="entry name" value="Homeodomain-like_sf"/>
</dbReference>
<proteinExistence type="predicted"/>
<dbReference type="GO" id="GO:0003700">
    <property type="term" value="F:DNA-binding transcription factor activity"/>
    <property type="evidence" value="ECO:0007669"/>
    <property type="project" value="TreeGrafter"/>
</dbReference>
<dbReference type="Pfam" id="PF00440">
    <property type="entry name" value="TetR_N"/>
    <property type="match status" value="1"/>
</dbReference>
<dbReference type="Pfam" id="PF14246">
    <property type="entry name" value="TetR_C_7"/>
    <property type="match status" value="1"/>
</dbReference>
<organism evidence="4 5">
    <name type="scientific">Halothiobacillus diazotrophicus</name>
    <dbReference type="NCBI Taxonomy" id="1860122"/>
    <lineage>
        <taxon>Bacteria</taxon>
        <taxon>Pseudomonadati</taxon>
        <taxon>Pseudomonadota</taxon>
        <taxon>Gammaproteobacteria</taxon>
        <taxon>Chromatiales</taxon>
        <taxon>Halothiobacillaceae</taxon>
        <taxon>Halothiobacillus</taxon>
    </lineage>
</organism>
<keyword evidence="5" id="KW-1185">Reference proteome</keyword>
<dbReference type="EMBL" id="CP016027">
    <property type="protein sequence ID" value="ANJ68448.1"/>
    <property type="molecule type" value="Genomic_DNA"/>
</dbReference>
<dbReference type="InterPro" id="IPR036271">
    <property type="entry name" value="Tet_transcr_reg_TetR-rel_C_sf"/>
</dbReference>
<reference evidence="4 5" key="1">
    <citation type="submission" date="2016-06" db="EMBL/GenBank/DDBJ databases">
        <title>Insight into the functional genes involving in sulfur oxidation in Pearl River water.</title>
        <authorList>
            <person name="Luo J."/>
            <person name="Tan X."/>
            <person name="Lin W."/>
        </authorList>
    </citation>
    <scope>NUCLEOTIDE SEQUENCE [LARGE SCALE GENOMIC DNA]</scope>
    <source>
        <strain evidence="4 5">LS2</strain>
    </source>
</reference>
<keyword evidence="1 2" id="KW-0238">DNA-binding</keyword>
<dbReference type="AlphaFoldDB" id="A0A191ZKS5"/>
<dbReference type="InterPro" id="IPR001647">
    <property type="entry name" value="HTH_TetR"/>
</dbReference>
<evidence type="ECO:0000256" key="2">
    <source>
        <dbReference type="PROSITE-ProRule" id="PRU00335"/>
    </source>
</evidence>
<dbReference type="PROSITE" id="PS50977">
    <property type="entry name" value="HTH_TETR_2"/>
    <property type="match status" value="1"/>
</dbReference>
<protein>
    <submittedName>
        <fullName evidence="4">TetR family transcriptional regulator</fullName>
    </submittedName>
</protein>
<evidence type="ECO:0000259" key="3">
    <source>
        <dbReference type="PROSITE" id="PS50977"/>
    </source>
</evidence>
<dbReference type="PANTHER" id="PTHR30055">
    <property type="entry name" value="HTH-TYPE TRANSCRIPTIONAL REGULATOR RUTR"/>
    <property type="match status" value="1"/>
</dbReference>